<dbReference type="GO" id="GO:0005886">
    <property type="term" value="C:plasma membrane"/>
    <property type="evidence" value="ECO:0007669"/>
    <property type="project" value="UniProtKB-SubCell"/>
</dbReference>
<dbReference type="InterPro" id="IPR036273">
    <property type="entry name" value="CRAL/TRIO_N_dom_sf"/>
</dbReference>
<evidence type="ECO:0000313" key="8">
    <source>
        <dbReference type="Proteomes" id="UP000596660"/>
    </source>
</evidence>
<comment type="similarity">
    <text evidence="5">Belongs to the SFH family.</text>
</comment>
<dbReference type="Pfam" id="PF13975">
    <property type="entry name" value="gag-asp_proteas"/>
    <property type="match status" value="1"/>
</dbReference>
<dbReference type="SUPFAM" id="SSF50630">
    <property type="entry name" value="Acid proteases"/>
    <property type="match status" value="1"/>
</dbReference>
<keyword evidence="4" id="KW-0333">Golgi apparatus</keyword>
<dbReference type="GO" id="GO:0015031">
    <property type="term" value="P:protein transport"/>
    <property type="evidence" value="ECO:0007669"/>
    <property type="project" value="UniProtKB-KW"/>
</dbReference>
<evidence type="ECO:0000256" key="5">
    <source>
        <dbReference type="ARBA" id="ARBA00038020"/>
    </source>
</evidence>
<feature type="domain" description="CRAL-TRIO" evidence="6">
    <location>
        <begin position="140"/>
        <end position="289"/>
    </location>
</feature>
<keyword evidence="3" id="KW-0813">Transport</keyword>
<dbReference type="EnsemblPlants" id="AUR62006162-RA">
    <property type="protein sequence ID" value="AUR62006162-RA:cds"/>
    <property type="gene ID" value="AUR62006162"/>
</dbReference>
<keyword evidence="3" id="KW-0653">Protein transport</keyword>
<dbReference type="InterPro" id="IPR036865">
    <property type="entry name" value="CRAL-TRIO_dom_sf"/>
</dbReference>
<evidence type="ECO:0000256" key="4">
    <source>
        <dbReference type="ARBA" id="ARBA00023034"/>
    </source>
</evidence>
<dbReference type="PANTHER" id="PTHR45657">
    <property type="entry name" value="CRAL-TRIO DOMAIN-CONTAINING PROTEIN YKL091C-RELATED"/>
    <property type="match status" value="1"/>
</dbReference>
<dbReference type="Gramene" id="AUR62006162-RA">
    <property type="protein sequence ID" value="AUR62006162-RA:cds"/>
    <property type="gene ID" value="AUR62006162"/>
</dbReference>
<reference evidence="7" key="2">
    <citation type="submission" date="2021-03" db="UniProtKB">
        <authorList>
            <consortium name="EnsemblPlants"/>
        </authorList>
    </citation>
    <scope>IDENTIFICATION</scope>
</reference>
<dbReference type="Gene3D" id="2.40.70.10">
    <property type="entry name" value="Acid Proteases"/>
    <property type="match status" value="1"/>
</dbReference>
<dbReference type="Gene3D" id="1.10.8.20">
    <property type="entry name" value="N-terminal domain of phosphatidylinositol transfer protein sec14p"/>
    <property type="match status" value="1"/>
</dbReference>
<dbReference type="Pfam" id="PF00650">
    <property type="entry name" value="CRAL_TRIO"/>
    <property type="match status" value="1"/>
</dbReference>
<dbReference type="AlphaFoldDB" id="A0A803L2S3"/>
<protein>
    <recommendedName>
        <fullName evidence="6">CRAL-TRIO domain-containing protein</fullName>
    </recommendedName>
</protein>
<evidence type="ECO:0000256" key="3">
    <source>
        <dbReference type="ARBA" id="ARBA00022927"/>
    </source>
</evidence>
<organism evidence="7 8">
    <name type="scientific">Chenopodium quinoa</name>
    <name type="common">Quinoa</name>
    <dbReference type="NCBI Taxonomy" id="63459"/>
    <lineage>
        <taxon>Eukaryota</taxon>
        <taxon>Viridiplantae</taxon>
        <taxon>Streptophyta</taxon>
        <taxon>Embryophyta</taxon>
        <taxon>Tracheophyta</taxon>
        <taxon>Spermatophyta</taxon>
        <taxon>Magnoliopsida</taxon>
        <taxon>eudicotyledons</taxon>
        <taxon>Gunneridae</taxon>
        <taxon>Pentapetalae</taxon>
        <taxon>Caryophyllales</taxon>
        <taxon>Chenopodiaceae</taxon>
        <taxon>Chenopodioideae</taxon>
        <taxon>Atripliceae</taxon>
        <taxon>Chenopodium</taxon>
    </lineage>
</organism>
<dbReference type="SUPFAM" id="SSF46938">
    <property type="entry name" value="CRAL/TRIO N-terminal domain"/>
    <property type="match status" value="1"/>
</dbReference>
<proteinExistence type="inferred from homology"/>
<accession>A0A803L2S3</accession>
<dbReference type="InterPro" id="IPR021109">
    <property type="entry name" value="Peptidase_aspartic_dom_sf"/>
</dbReference>
<dbReference type="SMART" id="SM00516">
    <property type="entry name" value="SEC14"/>
    <property type="match status" value="1"/>
</dbReference>
<dbReference type="InterPro" id="IPR001251">
    <property type="entry name" value="CRAL-TRIO_dom"/>
</dbReference>
<evidence type="ECO:0000259" key="6">
    <source>
        <dbReference type="PROSITE" id="PS50191"/>
    </source>
</evidence>
<dbReference type="InterPro" id="IPR011074">
    <property type="entry name" value="CRAL/TRIO_N_dom"/>
</dbReference>
<dbReference type="InterPro" id="IPR051026">
    <property type="entry name" value="PI/PC_transfer"/>
</dbReference>
<sequence length="760" mass="86266">MSGFEECGIADENSGNVDDFDDERRRSKIGVFKKKAINASNKITHSLKKRGKRKVDFRLPSISIEDVRDANEECEVFKLRQNLLDRNLLPTRHDDYYTLLRFLKAREFNIDKTVLMWEEMLRWRKEFGTDTILESFQYEEVEEVIQYYPQGYHGVDKEGRPIYIERLGKAHPSKLMQITTIDRYLKYHVQEFERALQEKFPACSIAAKRRIYYTTTILDVQGLTLHRMYIVNAGSGFIKMLWPAAQKFLDTRTIAKIQVLDSKSLPKLLEVIDSSQLPDFLGGSCACSGHGGCLRSNKGPWSDPEIMKLVHNAESTLVKQITKVSHDQKFDYYVQGKNGCKAAAELVSDTDDCSCHPERRSSAFSHQSPGHGEFLTQVYSTQTELAESNVYYCRDDHFSAAANVVEGDGLRKPLNSSCTSGNGSSVTNEPDFGGTSFIYRLCRFRVRAENLNIRSLTNFLISLLVRIASLFRLVPFWLWPWRCQNLLSNVADHKEKNHHAQIIEVENGQNSVHPCLERLQRIEKLCEELSDRPVTFPPEREQLLQESIRRIKSVECDLEKTKRVLHATVRKQVEISEFLETLQLSTCHHETRAMVDTGATHNFISEKEAKRLGLKLLPEGGSMKAVNSVAKPIHGVAKKVTMKLGDWSGQVDFTVAPMDDFSLVLGMDFLHFSKAVPMPHLRSILVPGQQPCLLRTCESGKGSKGPLLSAMQLEKGLKRNEPTFLATLSTKEDEASGDFPPAVAELLSEFQDLLPKDLPK</sequence>
<name>A0A803L2S3_CHEQI</name>
<evidence type="ECO:0000256" key="1">
    <source>
        <dbReference type="ARBA" id="ARBA00004202"/>
    </source>
</evidence>
<dbReference type="Gene3D" id="3.40.525.10">
    <property type="entry name" value="CRAL-TRIO lipid binding domain"/>
    <property type="match status" value="2"/>
</dbReference>
<dbReference type="GO" id="GO:0000139">
    <property type="term" value="C:Golgi membrane"/>
    <property type="evidence" value="ECO:0007669"/>
    <property type="project" value="UniProtKB-SubCell"/>
</dbReference>
<dbReference type="CDD" id="cd00170">
    <property type="entry name" value="SEC14"/>
    <property type="match status" value="1"/>
</dbReference>
<comment type="subcellular location">
    <subcellularLocation>
        <location evidence="1">Cell membrane</location>
        <topology evidence="1">Peripheral membrane protein</topology>
    </subcellularLocation>
    <subcellularLocation>
        <location evidence="2">Golgi apparatus membrane</location>
        <topology evidence="2">Peripheral membrane protein</topology>
    </subcellularLocation>
</comment>
<reference evidence="7" key="1">
    <citation type="journal article" date="2017" name="Nature">
        <title>The genome of Chenopodium quinoa.</title>
        <authorList>
            <person name="Jarvis D.E."/>
            <person name="Ho Y.S."/>
            <person name="Lightfoot D.J."/>
            <person name="Schmoeckel S.M."/>
            <person name="Li B."/>
            <person name="Borm T.J.A."/>
            <person name="Ohyanagi H."/>
            <person name="Mineta K."/>
            <person name="Michell C.T."/>
            <person name="Saber N."/>
            <person name="Kharbatia N.M."/>
            <person name="Rupper R.R."/>
            <person name="Sharp A.R."/>
            <person name="Dally N."/>
            <person name="Boughton B.A."/>
            <person name="Woo Y.H."/>
            <person name="Gao G."/>
            <person name="Schijlen E.G.W.M."/>
            <person name="Guo X."/>
            <person name="Momin A.A."/>
            <person name="Negrao S."/>
            <person name="Al-Babili S."/>
            <person name="Gehring C."/>
            <person name="Roessner U."/>
            <person name="Jung C."/>
            <person name="Murphy K."/>
            <person name="Arold S.T."/>
            <person name="Gojobori T."/>
            <person name="van der Linden C.G."/>
            <person name="van Loo E.N."/>
            <person name="Jellen E.N."/>
            <person name="Maughan P.J."/>
            <person name="Tester M."/>
        </authorList>
    </citation>
    <scope>NUCLEOTIDE SEQUENCE [LARGE SCALE GENOMIC DNA]</scope>
    <source>
        <strain evidence="7">cv. PI 614886</strain>
    </source>
</reference>
<dbReference type="SMART" id="SM01100">
    <property type="entry name" value="CRAL_TRIO_N"/>
    <property type="match status" value="1"/>
</dbReference>
<dbReference type="PANTHER" id="PTHR45657:SF8">
    <property type="entry name" value="PHOSPHATIDYLINOSITOL_PHOSPHATIDYLCHOLINE TRANSFER PROTEIN SFH13"/>
    <property type="match status" value="1"/>
</dbReference>
<dbReference type="OMA" id="ERLVMFF"/>
<dbReference type="CDD" id="cd00303">
    <property type="entry name" value="retropepsin_like"/>
    <property type="match status" value="1"/>
</dbReference>
<evidence type="ECO:0000256" key="2">
    <source>
        <dbReference type="ARBA" id="ARBA00004395"/>
    </source>
</evidence>
<evidence type="ECO:0000313" key="7">
    <source>
        <dbReference type="EnsemblPlants" id="AUR62006162-RA:cds"/>
    </source>
</evidence>
<dbReference type="PROSITE" id="PS50191">
    <property type="entry name" value="CRAL_TRIO"/>
    <property type="match status" value="1"/>
</dbReference>
<dbReference type="Proteomes" id="UP000596660">
    <property type="component" value="Unplaced"/>
</dbReference>
<keyword evidence="8" id="KW-1185">Reference proteome</keyword>
<dbReference type="SUPFAM" id="SSF52087">
    <property type="entry name" value="CRAL/TRIO domain"/>
    <property type="match status" value="1"/>
</dbReference>